<evidence type="ECO:0000256" key="15">
    <source>
        <dbReference type="SAM" id="Phobius"/>
    </source>
</evidence>
<evidence type="ECO:0000256" key="5">
    <source>
        <dbReference type="ARBA" id="ARBA00019425"/>
    </source>
</evidence>
<gene>
    <name evidence="16" type="primary">sdhD</name>
    <name evidence="16" type="ORF">H0E84_11620</name>
</gene>
<comment type="function">
    <text evidence="2">Membrane-anchoring subunit of succinate dehydrogenase (SDH).</text>
</comment>
<evidence type="ECO:0000256" key="11">
    <source>
        <dbReference type="ARBA" id="ARBA00022982"/>
    </source>
</evidence>
<evidence type="ECO:0000256" key="10">
    <source>
        <dbReference type="ARBA" id="ARBA00022723"/>
    </source>
</evidence>
<protein>
    <recommendedName>
        <fullName evidence="5">Succinate dehydrogenase hydrophobic membrane anchor subunit</fullName>
    </recommendedName>
</protein>
<dbReference type="GO" id="GO:0046872">
    <property type="term" value="F:metal ion binding"/>
    <property type="evidence" value="ECO:0007669"/>
    <property type="project" value="UniProtKB-KW"/>
</dbReference>
<name>A0A853JEK9_9GAMM</name>
<dbReference type="EMBL" id="JACCKA010000070">
    <property type="protein sequence ID" value="NZA27027.1"/>
    <property type="molecule type" value="Genomic_DNA"/>
</dbReference>
<dbReference type="CDD" id="cd03495">
    <property type="entry name" value="SQR_TypeC_SdhD_like"/>
    <property type="match status" value="1"/>
</dbReference>
<dbReference type="NCBIfam" id="TIGR02968">
    <property type="entry name" value="succ_dehyd_anc"/>
    <property type="match status" value="1"/>
</dbReference>
<dbReference type="Proteomes" id="UP000578091">
    <property type="component" value="Unassembled WGS sequence"/>
</dbReference>
<evidence type="ECO:0000256" key="9">
    <source>
        <dbReference type="ARBA" id="ARBA00022692"/>
    </source>
</evidence>
<dbReference type="AlphaFoldDB" id="A0A853JEK9"/>
<keyword evidence="10" id="KW-0479">Metal-binding</keyword>
<evidence type="ECO:0000313" key="17">
    <source>
        <dbReference type="Proteomes" id="UP000578091"/>
    </source>
</evidence>
<evidence type="ECO:0000256" key="4">
    <source>
        <dbReference type="ARBA" id="ARBA00005163"/>
    </source>
</evidence>
<dbReference type="UniPathway" id="UPA00223"/>
<keyword evidence="11" id="KW-0249">Electron transport</keyword>
<proteinExistence type="predicted"/>
<comment type="subcellular location">
    <subcellularLocation>
        <location evidence="3">Membrane</location>
        <topology evidence="3">Multi-pass membrane protein</topology>
    </subcellularLocation>
</comment>
<dbReference type="RefSeq" id="WP_180678809.1">
    <property type="nucleotide sequence ID" value="NZ_JACCKA010000070.1"/>
</dbReference>
<keyword evidence="6" id="KW-0813">Transport</keyword>
<keyword evidence="17" id="KW-1185">Reference proteome</keyword>
<sequence length="138" mass="15183">MSEAKLERAPARRDFRSPIGRARGMGSAKSGTGHFWWQRVTAVVLALLVPWLVGTLVSLIGADLETVREVLARPWNATLMAVFALSMFWHTQMGLQVVIEDYVHARAVEVALQFVVTFLCVVASLAALYAIGRIAFLA</sequence>
<dbReference type="Pfam" id="PF01127">
    <property type="entry name" value="Sdh_cyt"/>
    <property type="match status" value="1"/>
</dbReference>
<dbReference type="InterPro" id="IPR000701">
    <property type="entry name" value="SuccDH_FuR_B_TM-su"/>
</dbReference>
<evidence type="ECO:0000313" key="16">
    <source>
        <dbReference type="EMBL" id="NZA27027.1"/>
    </source>
</evidence>
<keyword evidence="8" id="KW-0349">Heme</keyword>
<evidence type="ECO:0000256" key="6">
    <source>
        <dbReference type="ARBA" id="ARBA00022448"/>
    </source>
</evidence>
<evidence type="ECO:0000256" key="8">
    <source>
        <dbReference type="ARBA" id="ARBA00022617"/>
    </source>
</evidence>
<feature type="transmembrane region" description="Helical" evidence="15">
    <location>
        <begin position="74"/>
        <end position="90"/>
    </location>
</feature>
<evidence type="ECO:0000256" key="1">
    <source>
        <dbReference type="ARBA" id="ARBA00001971"/>
    </source>
</evidence>
<comment type="cofactor">
    <cofactor evidence="1">
        <name>heme</name>
        <dbReference type="ChEBI" id="CHEBI:30413"/>
    </cofactor>
</comment>
<comment type="pathway">
    <text evidence="4">Carbohydrate metabolism; tricarboxylic acid cycle.</text>
</comment>
<keyword evidence="14 15" id="KW-0472">Membrane</keyword>
<dbReference type="InterPro" id="IPR014312">
    <property type="entry name" value="Succ_DH_anchor"/>
</dbReference>
<reference evidence="16 17" key="1">
    <citation type="submission" date="2020-07" db="EMBL/GenBank/DDBJ databases">
        <title>Luteimonas sp. SJ-92.</title>
        <authorList>
            <person name="Huang X.-X."/>
            <person name="Xu L."/>
            <person name="Sun J.-Q."/>
        </authorList>
    </citation>
    <scope>NUCLEOTIDE SEQUENCE [LARGE SCALE GENOMIC DNA]</scope>
    <source>
        <strain evidence="16 17">SJ-92</strain>
    </source>
</reference>
<evidence type="ECO:0000256" key="2">
    <source>
        <dbReference type="ARBA" id="ARBA00004050"/>
    </source>
</evidence>
<dbReference type="InterPro" id="IPR034804">
    <property type="entry name" value="SQR/QFR_C/D"/>
</dbReference>
<dbReference type="Gene3D" id="1.20.1300.10">
    <property type="entry name" value="Fumarate reductase/succinate dehydrogenase, transmembrane subunit"/>
    <property type="match status" value="1"/>
</dbReference>
<feature type="transmembrane region" description="Helical" evidence="15">
    <location>
        <begin position="110"/>
        <end position="131"/>
    </location>
</feature>
<dbReference type="GO" id="GO:0020037">
    <property type="term" value="F:heme binding"/>
    <property type="evidence" value="ECO:0007669"/>
    <property type="project" value="InterPro"/>
</dbReference>
<dbReference type="SUPFAM" id="SSF81343">
    <property type="entry name" value="Fumarate reductase respiratory complex transmembrane subunits"/>
    <property type="match status" value="1"/>
</dbReference>
<keyword evidence="7" id="KW-0816">Tricarboxylic acid cycle</keyword>
<keyword evidence="13" id="KW-0408">Iron</keyword>
<evidence type="ECO:0000256" key="7">
    <source>
        <dbReference type="ARBA" id="ARBA00022532"/>
    </source>
</evidence>
<dbReference type="GO" id="GO:0016020">
    <property type="term" value="C:membrane"/>
    <property type="evidence" value="ECO:0007669"/>
    <property type="project" value="UniProtKB-SubCell"/>
</dbReference>
<feature type="transmembrane region" description="Helical" evidence="15">
    <location>
        <begin position="40"/>
        <end position="62"/>
    </location>
</feature>
<keyword evidence="9 15" id="KW-0812">Transmembrane</keyword>
<evidence type="ECO:0000256" key="12">
    <source>
        <dbReference type="ARBA" id="ARBA00022989"/>
    </source>
</evidence>
<organism evidence="16 17">
    <name type="scientific">Luteimonas salinisoli</name>
    <dbReference type="NCBI Taxonomy" id="2752307"/>
    <lineage>
        <taxon>Bacteria</taxon>
        <taxon>Pseudomonadati</taxon>
        <taxon>Pseudomonadota</taxon>
        <taxon>Gammaproteobacteria</taxon>
        <taxon>Lysobacterales</taxon>
        <taxon>Lysobacteraceae</taxon>
        <taxon>Luteimonas</taxon>
    </lineage>
</organism>
<evidence type="ECO:0000256" key="14">
    <source>
        <dbReference type="ARBA" id="ARBA00023136"/>
    </source>
</evidence>
<evidence type="ECO:0000256" key="3">
    <source>
        <dbReference type="ARBA" id="ARBA00004141"/>
    </source>
</evidence>
<evidence type="ECO:0000256" key="13">
    <source>
        <dbReference type="ARBA" id="ARBA00023004"/>
    </source>
</evidence>
<comment type="caution">
    <text evidence="16">The sequence shown here is derived from an EMBL/GenBank/DDBJ whole genome shotgun (WGS) entry which is preliminary data.</text>
</comment>
<accession>A0A853JEK9</accession>
<dbReference type="GO" id="GO:0006099">
    <property type="term" value="P:tricarboxylic acid cycle"/>
    <property type="evidence" value="ECO:0007669"/>
    <property type="project" value="UniProtKB-UniPathway"/>
</dbReference>
<keyword evidence="12 15" id="KW-1133">Transmembrane helix</keyword>